<reference evidence="1 2" key="1">
    <citation type="journal article" date="2015" name="Genome Biol.">
        <title>Comparative genomics of Steinernema reveals deeply conserved gene regulatory networks.</title>
        <authorList>
            <person name="Dillman A.R."/>
            <person name="Macchietto M."/>
            <person name="Porter C.F."/>
            <person name="Rogers A."/>
            <person name="Williams B."/>
            <person name="Antoshechkin I."/>
            <person name="Lee M.M."/>
            <person name="Goodwin Z."/>
            <person name="Lu X."/>
            <person name="Lewis E.E."/>
            <person name="Goodrich-Blair H."/>
            <person name="Stock S.P."/>
            <person name="Adams B.J."/>
            <person name="Sternberg P.W."/>
            <person name="Mortazavi A."/>
        </authorList>
    </citation>
    <scope>NUCLEOTIDE SEQUENCE [LARGE SCALE GENOMIC DNA]</scope>
    <source>
        <strain evidence="1 2">ALL</strain>
    </source>
</reference>
<protein>
    <submittedName>
        <fullName evidence="1">Uncharacterized protein</fullName>
    </submittedName>
</protein>
<name>A0A4U5NY86_STECR</name>
<accession>A0A4U5NY86</accession>
<keyword evidence="2" id="KW-1185">Reference proteome</keyword>
<dbReference type="OrthoDB" id="1104827at2759"/>
<organism evidence="1 2">
    <name type="scientific">Steinernema carpocapsae</name>
    <name type="common">Entomopathogenic nematode</name>
    <dbReference type="NCBI Taxonomy" id="34508"/>
    <lineage>
        <taxon>Eukaryota</taxon>
        <taxon>Metazoa</taxon>
        <taxon>Ecdysozoa</taxon>
        <taxon>Nematoda</taxon>
        <taxon>Chromadorea</taxon>
        <taxon>Rhabditida</taxon>
        <taxon>Tylenchina</taxon>
        <taxon>Panagrolaimomorpha</taxon>
        <taxon>Strongyloidoidea</taxon>
        <taxon>Steinernematidae</taxon>
        <taxon>Steinernema</taxon>
    </lineage>
</organism>
<evidence type="ECO:0000313" key="1">
    <source>
        <dbReference type="EMBL" id="TKR88607.1"/>
    </source>
</evidence>
<gene>
    <name evidence="1" type="ORF">L596_012820</name>
</gene>
<dbReference type="AlphaFoldDB" id="A0A4U5NY86"/>
<dbReference type="Proteomes" id="UP000298663">
    <property type="component" value="Unassembled WGS sequence"/>
</dbReference>
<evidence type="ECO:0000313" key="2">
    <source>
        <dbReference type="Proteomes" id="UP000298663"/>
    </source>
</evidence>
<comment type="caution">
    <text evidence="1">The sequence shown here is derived from an EMBL/GenBank/DDBJ whole genome shotgun (WGS) entry which is preliminary data.</text>
</comment>
<proteinExistence type="predicted"/>
<dbReference type="EMBL" id="AZBU02000003">
    <property type="protein sequence ID" value="TKR88607.1"/>
    <property type="molecule type" value="Genomic_DNA"/>
</dbReference>
<sequence length="229" mass="25533">MISVLDRCRERSDRDRIALPLLNSFRALLNSSDARSVFLDSANALQSVAATLDLQNSRCKRSAFYASNFQSFLSPVDPCCAPLTYPSLDSHLPPSFLSSCRRPLSSSPSITRAISSSSSDSDTGLHTSSILFLQLIITFLSFADCHPRDSLGTLRLFRPEPRRSDPRVDGRVAVIGREKAVSEVGRRFAQTQKLRQGVGEGQDGCNELDQCDFKKWDFRGMFEFEDLNN</sequence>
<reference evidence="1 2" key="2">
    <citation type="journal article" date="2019" name="G3 (Bethesda)">
        <title>Hybrid Assembly of the Genome of the Entomopathogenic Nematode Steinernema carpocapsae Identifies the X-Chromosome.</title>
        <authorList>
            <person name="Serra L."/>
            <person name="Macchietto M."/>
            <person name="Macias-Munoz A."/>
            <person name="McGill C.J."/>
            <person name="Rodriguez I.M."/>
            <person name="Rodriguez B."/>
            <person name="Murad R."/>
            <person name="Mortazavi A."/>
        </authorList>
    </citation>
    <scope>NUCLEOTIDE SEQUENCE [LARGE SCALE GENOMIC DNA]</scope>
    <source>
        <strain evidence="1 2">ALL</strain>
    </source>
</reference>